<feature type="signal peptide" evidence="1">
    <location>
        <begin position="1"/>
        <end position="21"/>
    </location>
</feature>
<dbReference type="SUPFAM" id="SSF81901">
    <property type="entry name" value="HCP-like"/>
    <property type="match status" value="1"/>
</dbReference>
<dbReference type="Proteomes" id="UP000254437">
    <property type="component" value="Unassembled WGS sequence"/>
</dbReference>
<feature type="chain" id="PRO_5016787959" evidence="1">
    <location>
        <begin position="22"/>
        <end position="318"/>
    </location>
</feature>
<dbReference type="InterPro" id="IPR011990">
    <property type="entry name" value="TPR-like_helical_dom_sf"/>
</dbReference>
<dbReference type="Pfam" id="PF08238">
    <property type="entry name" value="Sel1"/>
    <property type="match status" value="4"/>
</dbReference>
<dbReference type="PANTHER" id="PTHR11102:SF160">
    <property type="entry name" value="ERAD-ASSOCIATED E3 UBIQUITIN-PROTEIN LIGASE COMPONENT HRD3"/>
    <property type="match status" value="1"/>
</dbReference>
<name>A0A378T5J5_MORLA</name>
<dbReference type="InterPro" id="IPR006597">
    <property type="entry name" value="Sel1-like"/>
</dbReference>
<dbReference type="GO" id="GO:0016740">
    <property type="term" value="F:transferase activity"/>
    <property type="evidence" value="ECO:0007669"/>
    <property type="project" value="UniProtKB-KW"/>
</dbReference>
<evidence type="ECO:0000256" key="1">
    <source>
        <dbReference type="SAM" id="SignalP"/>
    </source>
</evidence>
<proteinExistence type="predicted"/>
<accession>A0A378T5J5</accession>
<keyword evidence="2" id="KW-0808">Transferase</keyword>
<protein>
    <submittedName>
        <fullName evidence="2">Predicted O-linked N-acetylglucosamine transferase, SPINDLY family</fullName>
    </submittedName>
</protein>
<organism evidence="2 3">
    <name type="scientific">Moraxella lacunata</name>
    <dbReference type="NCBI Taxonomy" id="477"/>
    <lineage>
        <taxon>Bacteria</taxon>
        <taxon>Pseudomonadati</taxon>
        <taxon>Pseudomonadota</taxon>
        <taxon>Gammaproteobacteria</taxon>
        <taxon>Moraxellales</taxon>
        <taxon>Moraxellaceae</taxon>
        <taxon>Moraxella</taxon>
    </lineage>
</organism>
<dbReference type="Gene3D" id="1.25.40.10">
    <property type="entry name" value="Tetratricopeptide repeat domain"/>
    <property type="match status" value="1"/>
</dbReference>
<evidence type="ECO:0000313" key="3">
    <source>
        <dbReference type="Proteomes" id="UP000254437"/>
    </source>
</evidence>
<dbReference type="InterPro" id="IPR050767">
    <property type="entry name" value="Sel1_AlgK"/>
</dbReference>
<evidence type="ECO:0000313" key="2">
    <source>
        <dbReference type="EMBL" id="STZ56081.1"/>
    </source>
</evidence>
<sequence length="318" mass="36117">MKKLLLSALLATTLFSAPAIAKIAPDIIRTTYGDFDAQGQLLSANETALKAMNFKTVQKKANKGDKDAQYHLAKMYELGVHTQKDEKKAIEWYKKSAENGNANAMNNYATMLLDNAKVDEALIWFKKASELNQPHAKMNLAYYYLNQENKADIQKGVDLLLELGENGFAPAYFVLSQVAEILPKDISEKLYQNENDFFNHIKKSAEMGYSPAQAYLGGFSGLFFWIVQDDDKIQQLTKHTQNAIDAYGWAKRACNNGNKDGCESLAIYDEYKDSERMQFLKGSCDTETDLESKQQICQTYQFYQDLNQAIETIDKRYQ</sequence>
<dbReference type="PANTHER" id="PTHR11102">
    <property type="entry name" value="SEL-1-LIKE PROTEIN"/>
    <property type="match status" value="1"/>
</dbReference>
<dbReference type="RefSeq" id="WP_115005549.1">
    <property type="nucleotide sequence ID" value="NZ_UGQU01000001.1"/>
</dbReference>
<gene>
    <name evidence="2" type="ORF">NCTC10359_00682</name>
</gene>
<dbReference type="EMBL" id="UGQU01000001">
    <property type="protein sequence ID" value="STZ56081.1"/>
    <property type="molecule type" value="Genomic_DNA"/>
</dbReference>
<dbReference type="AlphaFoldDB" id="A0A378T5J5"/>
<reference evidence="2 3" key="1">
    <citation type="submission" date="2018-06" db="EMBL/GenBank/DDBJ databases">
        <authorList>
            <consortium name="Pathogen Informatics"/>
            <person name="Doyle S."/>
        </authorList>
    </citation>
    <scope>NUCLEOTIDE SEQUENCE [LARGE SCALE GENOMIC DNA]</scope>
    <source>
        <strain evidence="2 3">NCTC10359</strain>
    </source>
</reference>
<keyword evidence="1" id="KW-0732">Signal</keyword>
<dbReference type="SMART" id="SM00671">
    <property type="entry name" value="SEL1"/>
    <property type="match status" value="3"/>
</dbReference>